<evidence type="ECO:0000259" key="1">
    <source>
        <dbReference type="Pfam" id="PF01408"/>
    </source>
</evidence>
<evidence type="ECO:0000313" key="3">
    <source>
        <dbReference type="EMBL" id="MDG0810661.1"/>
    </source>
</evidence>
<name>A0A9X4KUT4_9BACL</name>
<dbReference type="Pfam" id="PF01408">
    <property type="entry name" value="GFO_IDH_MocA"/>
    <property type="match status" value="1"/>
</dbReference>
<dbReference type="PANTHER" id="PTHR43249">
    <property type="entry name" value="UDP-N-ACETYL-2-AMINO-2-DEOXY-D-GLUCURONATE OXIDASE"/>
    <property type="match status" value="1"/>
</dbReference>
<dbReference type="SUPFAM" id="SSF55347">
    <property type="entry name" value="Glyceraldehyde-3-phosphate dehydrogenase-like, C-terminal domain"/>
    <property type="match status" value="1"/>
</dbReference>
<dbReference type="PANTHER" id="PTHR43249:SF1">
    <property type="entry name" value="D-GLUCOSIDE 3-DEHYDROGENASE"/>
    <property type="match status" value="1"/>
</dbReference>
<keyword evidence="4" id="KW-1185">Reference proteome</keyword>
<dbReference type="RefSeq" id="WP_277532623.1">
    <property type="nucleotide sequence ID" value="NZ_JAPDIA010000003.1"/>
</dbReference>
<dbReference type="InterPro" id="IPR055170">
    <property type="entry name" value="GFO_IDH_MocA-like_dom"/>
</dbReference>
<dbReference type="InterPro" id="IPR000683">
    <property type="entry name" value="Gfo/Idh/MocA-like_OxRdtase_N"/>
</dbReference>
<feature type="domain" description="Gfo/Idh/MocA-like oxidoreductase N-terminal" evidence="1">
    <location>
        <begin position="7"/>
        <end position="126"/>
    </location>
</feature>
<dbReference type="GO" id="GO:0000166">
    <property type="term" value="F:nucleotide binding"/>
    <property type="evidence" value="ECO:0007669"/>
    <property type="project" value="InterPro"/>
</dbReference>
<dbReference type="Pfam" id="PF22725">
    <property type="entry name" value="GFO_IDH_MocA_C3"/>
    <property type="match status" value="1"/>
</dbReference>
<accession>A0A9X4KUT4</accession>
<organism evidence="3 4">
    <name type="scientific">Cohnella rhizosphaerae</name>
    <dbReference type="NCBI Taxonomy" id="1457232"/>
    <lineage>
        <taxon>Bacteria</taxon>
        <taxon>Bacillati</taxon>
        <taxon>Bacillota</taxon>
        <taxon>Bacilli</taxon>
        <taxon>Bacillales</taxon>
        <taxon>Paenibacillaceae</taxon>
        <taxon>Cohnella</taxon>
    </lineage>
</organism>
<reference evidence="3" key="1">
    <citation type="submission" date="2022-10" db="EMBL/GenBank/DDBJ databases">
        <title>Comparative genomic analysis of Cohnella hashimotonis sp. nov., isolated from the International Space Station.</title>
        <authorList>
            <person name="Simpson A."/>
            <person name="Venkateswaran K."/>
        </authorList>
    </citation>
    <scope>NUCLEOTIDE SEQUENCE</scope>
    <source>
        <strain evidence="3">DSM 28161</strain>
    </source>
</reference>
<dbReference type="InterPro" id="IPR036291">
    <property type="entry name" value="NAD(P)-bd_dom_sf"/>
</dbReference>
<feature type="domain" description="GFO/IDH/MocA-like oxidoreductase" evidence="2">
    <location>
        <begin position="135"/>
        <end position="275"/>
    </location>
</feature>
<dbReference type="SUPFAM" id="SSF51735">
    <property type="entry name" value="NAD(P)-binding Rossmann-fold domains"/>
    <property type="match status" value="1"/>
</dbReference>
<gene>
    <name evidence="3" type="ORF">OMP40_15740</name>
</gene>
<dbReference type="InterPro" id="IPR052515">
    <property type="entry name" value="Gfo/Idh/MocA_Oxidoreductase"/>
</dbReference>
<evidence type="ECO:0000313" key="4">
    <source>
        <dbReference type="Proteomes" id="UP001153404"/>
    </source>
</evidence>
<protein>
    <submittedName>
        <fullName evidence="3">Gfo/Idh/MocA family oxidoreductase</fullName>
    </submittedName>
</protein>
<sequence length="356" mass="38708">MTTTDIVKIGVVGVGTISELHLNAYKNNPNVRIEAICDLNEERAKATAAKYGAPQAFSDYNRLFAEAGLDGVSICTWNNTHEPIAVAALQAGLHVLLEKPLSTTVEAALRIEEAVRATGRKLQVGYVRRYDNNAQLVKQFADAGEFGEFYYAKASSIRRVGNPGGWFADKERSGGGPVIDIGVHVVDLCWYLMGRPKPVSVSANTYRKLGNRANVKHMTSYKAADYDASRNTVEDMANAIIRFEGGASLLLEASFTLHAKENKTTISLFGDKGGVEIDPALAIVTEKHDTILNVTPQTDHAGFHLESAFQNEIDHFVDCVRTGSEPISPVSDGVAVMKMLCGIYESAEKGEEIRLS</sequence>
<dbReference type="EMBL" id="JAPDIA010000003">
    <property type="protein sequence ID" value="MDG0810661.1"/>
    <property type="molecule type" value="Genomic_DNA"/>
</dbReference>
<dbReference type="Proteomes" id="UP001153404">
    <property type="component" value="Unassembled WGS sequence"/>
</dbReference>
<evidence type="ECO:0000259" key="2">
    <source>
        <dbReference type="Pfam" id="PF22725"/>
    </source>
</evidence>
<comment type="caution">
    <text evidence="3">The sequence shown here is derived from an EMBL/GenBank/DDBJ whole genome shotgun (WGS) entry which is preliminary data.</text>
</comment>
<dbReference type="AlphaFoldDB" id="A0A9X4KUT4"/>
<proteinExistence type="predicted"/>
<dbReference type="Gene3D" id="3.30.360.10">
    <property type="entry name" value="Dihydrodipicolinate Reductase, domain 2"/>
    <property type="match status" value="1"/>
</dbReference>
<dbReference type="Gene3D" id="3.40.50.720">
    <property type="entry name" value="NAD(P)-binding Rossmann-like Domain"/>
    <property type="match status" value="1"/>
</dbReference>